<organism evidence="1 2">
    <name type="scientific">Streptococcus phocae</name>
    <dbReference type="NCBI Taxonomy" id="119224"/>
    <lineage>
        <taxon>Bacteria</taxon>
        <taxon>Bacillati</taxon>
        <taxon>Bacillota</taxon>
        <taxon>Bacilli</taxon>
        <taxon>Lactobacillales</taxon>
        <taxon>Streptococcaceae</taxon>
        <taxon>Streptococcus</taxon>
    </lineage>
</organism>
<dbReference type="AlphaFoldDB" id="A0A0P6S5E6"/>
<gene>
    <name evidence="1" type="ORF">AKK44_04980</name>
</gene>
<dbReference type="EMBL" id="LHQM01000017">
    <property type="protein sequence ID" value="KPJ22369.1"/>
    <property type="molecule type" value="Genomic_DNA"/>
</dbReference>
<protein>
    <submittedName>
        <fullName evidence="1">Chemotaxis protein</fullName>
    </submittedName>
</protein>
<dbReference type="STRING" id="119224.AKK44_04980"/>
<accession>A0A0P6S5E6</accession>
<dbReference type="Proteomes" id="UP000049578">
    <property type="component" value="Unassembled WGS sequence"/>
</dbReference>
<proteinExistence type="predicted"/>
<sequence length="96" mass="11165">MTLKSFVALSLTSLAAYKIYQNRVRIKRSITSLQESKKAISFDLDKMKGDLALIQNQTQLAQQIGQDLSHKWRLFNQEAQPHLAEIQRRMEAYQQN</sequence>
<dbReference type="PATRIC" id="fig|119224.3.peg.532"/>
<evidence type="ECO:0000313" key="2">
    <source>
        <dbReference type="Proteomes" id="UP000049578"/>
    </source>
</evidence>
<name>A0A0P6S5E6_9STRE</name>
<comment type="caution">
    <text evidence="1">The sequence shown here is derived from an EMBL/GenBank/DDBJ whole genome shotgun (WGS) entry which is preliminary data.</text>
</comment>
<keyword evidence="2" id="KW-1185">Reference proteome</keyword>
<evidence type="ECO:0000313" key="1">
    <source>
        <dbReference type="EMBL" id="KPJ22369.1"/>
    </source>
</evidence>
<dbReference type="RefSeq" id="WP_054278772.1">
    <property type="nucleotide sequence ID" value="NZ_LHQM01000017.1"/>
</dbReference>
<reference evidence="1 2" key="1">
    <citation type="submission" date="2015-08" db="EMBL/GenBank/DDBJ databases">
        <title>Genome sequence of Streptococcus phocae subsp. phocae ATCC 51973T isolated from liver specimen obtained from seal.</title>
        <authorList>
            <person name="Avendano-Herrera R."/>
        </authorList>
    </citation>
    <scope>NUCLEOTIDE SEQUENCE [LARGE SCALE GENOMIC DNA]</scope>
    <source>
        <strain evidence="1 2">ATCC 51973</strain>
    </source>
</reference>